<dbReference type="AlphaFoldDB" id="A0A380MM16"/>
<evidence type="ECO:0000259" key="2">
    <source>
        <dbReference type="Pfam" id="PF24574"/>
    </source>
</evidence>
<keyword evidence="1" id="KW-0732">Signal</keyword>
<feature type="signal peptide" evidence="1">
    <location>
        <begin position="1"/>
        <end position="18"/>
    </location>
</feature>
<proteinExistence type="predicted"/>
<name>A0A380MM16_9GAMM</name>
<protein>
    <recommendedName>
        <fullName evidence="2">ACP-like domain-containing protein</fullName>
    </recommendedName>
</protein>
<sequence length="138" mass="15141">MKKLLVSTLLLASSMGMAQSNMATDAAQADADTVKIREVSYSCRQGGNLVVTYGFNAQRLPTYAEAFLGGKTRFMPINLNLSSVAGTTFGESEDSWRLDADYMELNNYHKIGLATVQDPANEITHKDCRVVKTRKIKG</sequence>
<feature type="chain" id="PRO_5016699035" description="ACP-like domain-containing protein" evidence="1">
    <location>
        <begin position="19"/>
        <end position="138"/>
    </location>
</feature>
<keyword evidence="4" id="KW-1185">Reference proteome</keyword>
<evidence type="ECO:0000313" key="4">
    <source>
        <dbReference type="Proteomes" id="UP000254575"/>
    </source>
</evidence>
<dbReference type="CDD" id="cd21836">
    <property type="entry name" value="adhesin_CP"/>
    <property type="match status" value="1"/>
</dbReference>
<dbReference type="EMBL" id="UHIA01000003">
    <property type="protein sequence ID" value="SUO91453.1"/>
    <property type="molecule type" value="Genomic_DNA"/>
</dbReference>
<gene>
    <name evidence="3" type="ORF">NCTC10717_00165</name>
</gene>
<dbReference type="InterPro" id="IPR056025">
    <property type="entry name" value="ACP_dom"/>
</dbReference>
<organism evidence="3 4">
    <name type="scientific">Suttonella indologenes</name>
    <dbReference type="NCBI Taxonomy" id="13276"/>
    <lineage>
        <taxon>Bacteria</taxon>
        <taxon>Pseudomonadati</taxon>
        <taxon>Pseudomonadota</taxon>
        <taxon>Gammaproteobacteria</taxon>
        <taxon>Cardiobacteriales</taxon>
        <taxon>Cardiobacteriaceae</taxon>
        <taxon>Suttonella</taxon>
    </lineage>
</organism>
<dbReference type="Pfam" id="PF24574">
    <property type="entry name" value="Nm-ACP"/>
    <property type="match status" value="1"/>
</dbReference>
<reference evidence="3 4" key="1">
    <citation type="submission" date="2018-06" db="EMBL/GenBank/DDBJ databases">
        <authorList>
            <consortium name="Pathogen Informatics"/>
            <person name="Doyle S."/>
        </authorList>
    </citation>
    <scope>NUCLEOTIDE SEQUENCE [LARGE SCALE GENOMIC DNA]</scope>
    <source>
        <strain evidence="3 4">NCTC10717</strain>
    </source>
</reference>
<dbReference type="Proteomes" id="UP000254575">
    <property type="component" value="Unassembled WGS sequence"/>
</dbReference>
<accession>A0A380MM16</accession>
<feature type="domain" description="ACP-like" evidence="2">
    <location>
        <begin position="35"/>
        <end position="129"/>
    </location>
</feature>
<dbReference type="OrthoDB" id="5687244at2"/>
<evidence type="ECO:0000256" key="1">
    <source>
        <dbReference type="SAM" id="SignalP"/>
    </source>
</evidence>
<dbReference type="RefSeq" id="WP_115217486.1">
    <property type="nucleotide sequence ID" value="NZ_UHIA01000003.1"/>
</dbReference>
<evidence type="ECO:0000313" key="3">
    <source>
        <dbReference type="EMBL" id="SUO91453.1"/>
    </source>
</evidence>